<dbReference type="NCBIfam" id="TIGR00492">
    <property type="entry name" value="alr"/>
    <property type="match status" value="1"/>
</dbReference>
<evidence type="ECO:0000256" key="5">
    <source>
        <dbReference type="ARBA" id="ARBA00022898"/>
    </source>
</evidence>
<evidence type="ECO:0000256" key="1">
    <source>
        <dbReference type="ARBA" id="ARBA00000316"/>
    </source>
</evidence>
<dbReference type="FunFam" id="2.40.37.10:FF:000002">
    <property type="entry name" value="Alanine racemase"/>
    <property type="match status" value="1"/>
</dbReference>
<dbReference type="HOGENOM" id="CLU_028393_1_0_4"/>
<dbReference type="FunFam" id="3.20.20.10:FF:000002">
    <property type="entry name" value="Alanine racemase"/>
    <property type="match status" value="1"/>
</dbReference>
<accession>Q2T4J0</accession>
<dbReference type="CDD" id="cd06827">
    <property type="entry name" value="PLPDE_III_AR_proteobact"/>
    <property type="match status" value="1"/>
</dbReference>
<reference evidence="11 12" key="1">
    <citation type="journal article" date="2005" name="BMC Genomics">
        <title>Bacterial genome adaptation to niches: divergence of the potential virulence genes in three Burkholderia species of different survival strategies.</title>
        <authorList>
            <person name="Kim H.S."/>
            <person name="Schell M.A."/>
            <person name="Yu Y."/>
            <person name="Ulrich R.L."/>
            <person name="Sarria S.H."/>
            <person name="Nierman W.C."/>
            <person name="DeShazer D."/>
        </authorList>
    </citation>
    <scope>NUCLEOTIDE SEQUENCE [LARGE SCALE GENOMIC DNA]</scope>
    <source>
        <strain evidence="12">ATCC 700388 / DSM 13276 / CCUG 48851 / CIP 106301 / E264</strain>
    </source>
</reference>
<dbReference type="EC" id="5.1.1.1" evidence="4 7"/>
<evidence type="ECO:0000256" key="2">
    <source>
        <dbReference type="ARBA" id="ARBA00001933"/>
    </source>
</evidence>
<dbReference type="AlphaFoldDB" id="Q2T4J0"/>
<dbReference type="GO" id="GO:0008784">
    <property type="term" value="F:alanine racemase activity"/>
    <property type="evidence" value="ECO:0007669"/>
    <property type="project" value="UniProtKB-UniRule"/>
</dbReference>
<keyword evidence="5 7" id="KW-0663">Pyridoxal phosphate</keyword>
<keyword evidence="12" id="KW-1185">Reference proteome</keyword>
<dbReference type="InterPro" id="IPR011079">
    <property type="entry name" value="Ala_racemase_C"/>
</dbReference>
<dbReference type="Pfam" id="PF00842">
    <property type="entry name" value="Ala_racemase_C"/>
    <property type="match status" value="1"/>
</dbReference>
<comment type="cofactor">
    <cofactor evidence="2 7 8">
        <name>pyridoxal 5'-phosphate</name>
        <dbReference type="ChEBI" id="CHEBI:597326"/>
    </cofactor>
</comment>
<dbReference type="SUPFAM" id="SSF51419">
    <property type="entry name" value="PLP-binding barrel"/>
    <property type="match status" value="1"/>
</dbReference>
<dbReference type="PROSITE" id="PS00395">
    <property type="entry name" value="ALANINE_RACEMASE"/>
    <property type="match status" value="1"/>
</dbReference>
<feature type="domain" description="Alanine racemase C-terminal" evidence="10">
    <location>
        <begin position="243"/>
        <end position="367"/>
    </location>
</feature>
<evidence type="ECO:0000313" key="12">
    <source>
        <dbReference type="Proteomes" id="UP000001930"/>
    </source>
</evidence>
<keyword evidence="6 7" id="KW-0413">Isomerase</keyword>
<evidence type="ECO:0000313" key="11">
    <source>
        <dbReference type="EMBL" id="ABC36031.1"/>
    </source>
</evidence>
<dbReference type="InterPro" id="IPR000821">
    <property type="entry name" value="Ala_racemase"/>
</dbReference>
<dbReference type="Pfam" id="PF01168">
    <property type="entry name" value="Ala_racemase_N"/>
    <property type="match status" value="1"/>
</dbReference>
<dbReference type="Gene3D" id="2.40.37.10">
    <property type="entry name" value="Lyase, Ornithine Decarboxylase, Chain A, domain 1"/>
    <property type="match status" value="1"/>
</dbReference>
<comment type="catalytic activity">
    <reaction evidence="1 7">
        <text>L-alanine = D-alanine</text>
        <dbReference type="Rhea" id="RHEA:20249"/>
        <dbReference type="ChEBI" id="CHEBI:57416"/>
        <dbReference type="ChEBI" id="CHEBI:57972"/>
        <dbReference type="EC" id="5.1.1.1"/>
    </reaction>
</comment>
<comment type="function">
    <text evidence="7">Catalyzes the interconversion of L-alanine and D-alanine. May also act on other amino acids.</text>
</comment>
<feature type="active site" description="Proton acceptor; specific for D-alanine" evidence="7">
    <location>
        <position position="47"/>
    </location>
</feature>
<dbReference type="PANTHER" id="PTHR30511">
    <property type="entry name" value="ALANINE RACEMASE"/>
    <property type="match status" value="1"/>
</dbReference>
<dbReference type="PRINTS" id="PR00992">
    <property type="entry name" value="ALARACEMASE"/>
</dbReference>
<name>Q2T4J0_BURTA</name>
<dbReference type="HAMAP" id="MF_01201">
    <property type="entry name" value="Ala_racemase"/>
    <property type="match status" value="1"/>
</dbReference>
<feature type="modified residue" description="N6-(pyridoxal phosphate)lysine" evidence="7 8">
    <location>
        <position position="47"/>
    </location>
</feature>
<dbReference type="GO" id="GO:0005829">
    <property type="term" value="C:cytosol"/>
    <property type="evidence" value="ECO:0007669"/>
    <property type="project" value="TreeGrafter"/>
</dbReference>
<sequence length="386" mass="41884">MRARRLDFAERFMPRPIVARIHPDAIAHNLAIVRQKAPNSRVWSVVKANAYGHGIERVYPALADADGIALLDLDEAVRVRALGWTKPVLLLEGIFDAADIEIADRHRLTVAVHGDEQLKLLTSAKTTRPIDIQLKMNSGMNRLGYRPSAFRDAWERAAAAPSIGRIALMMHFANADDGEIDWQMSVFDAATDGLPGERTLSNSAAVLWHPRAHRDWVRPGTILYGASPTGATRHVADVPLRAAMTLTSRIIGVQTLSPGETVGYGRRFAAEREMRIGVVACGYADGYPRHAPSGTPIAVDGVLTRVVGRVSMDMLTVDLTPCPHAGVGSTVELWGKQVRVDDVAEAAGTIGYELMCALARRVPVVVDPHPAAETHAQPARTGSYGR</sequence>
<comment type="similarity">
    <text evidence="3 7">Belongs to the alanine racemase family.</text>
</comment>
<evidence type="ECO:0000256" key="4">
    <source>
        <dbReference type="ARBA" id="ARBA00013089"/>
    </source>
</evidence>
<gene>
    <name evidence="11" type="primary">alr-2</name>
    <name evidence="11" type="ordered locus">BTH_II1715</name>
</gene>
<dbReference type="EMBL" id="CP000085">
    <property type="protein sequence ID" value="ABC36031.1"/>
    <property type="molecule type" value="Genomic_DNA"/>
</dbReference>
<dbReference type="InterPro" id="IPR009006">
    <property type="entry name" value="Ala_racemase/Decarboxylase_C"/>
</dbReference>
<dbReference type="UniPathway" id="UPA00042">
    <property type="reaction ID" value="UER00497"/>
</dbReference>
<dbReference type="SUPFAM" id="SSF50621">
    <property type="entry name" value="Alanine racemase C-terminal domain-like"/>
    <property type="match status" value="1"/>
</dbReference>
<proteinExistence type="inferred from homology"/>
<dbReference type="InterPro" id="IPR029066">
    <property type="entry name" value="PLP-binding_barrel"/>
</dbReference>
<evidence type="ECO:0000256" key="7">
    <source>
        <dbReference type="HAMAP-Rule" id="MF_01201"/>
    </source>
</evidence>
<feature type="active site" description="Proton acceptor; specific for L-alanine" evidence="7">
    <location>
        <position position="264"/>
    </location>
</feature>
<dbReference type="InterPro" id="IPR001608">
    <property type="entry name" value="Ala_racemase_N"/>
</dbReference>
<evidence type="ECO:0000256" key="9">
    <source>
        <dbReference type="PIRSR" id="PIRSR600821-52"/>
    </source>
</evidence>
<evidence type="ECO:0000256" key="8">
    <source>
        <dbReference type="PIRSR" id="PIRSR600821-50"/>
    </source>
</evidence>
<organism evidence="11 12">
    <name type="scientific">Burkholderia thailandensis (strain ATCC 700388 / DSM 13276 / CCUG 48851 / CIP 106301 / E264)</name>
    <dbReference type="NCBI Taxonomy" id="271848"/>
    <lineage>
        <taxon>Bacteria</taxon>
        <taxon>Pseudomonadati</taxon>
        <taxon>Pseudomonadota</taxon>
        <taxon>Betaproteobacteria</taxon>
        <taxon>Burkholderiales</taxon>
        <taxon>Burkholderiaceae</taxon>
        <taxon>Burkholderia</taxon>
        <taxon>pseudomallei group</taxon>
    </lineage>
</organism>
<dbReference type="PANTHER" id="PTHR30511:SF0">
    <property type="entry name" value="ALANINE RACEMASE, CATABOLIC-RELATED"/>
    <property type="match status" value="1"/>
</dbReference>
<feature type="binding site" evidence="7 9">
    <location>
        <position position="312"/>
    </location>
    <ligand>
        <name>substrate</name>
    </ligand>
</feature>
<evidence type="ECO:0000259" key="10">
    <source>
        <dbReference type="SMART" id="SM01005"/>
    </source>
</evidence>
<dbReference type="GO" id="GO:0030632">
    <property type="term" value="P:D-alanine biosynthetic process"/>
    <property type="evidence" value="ECO:0007669"/>
    <property type="project" value="UniProtKB-UniRule"/>
</dbReference>
<protein>
    <recommendedName>
        <fullName evidence="4 7">Alanine racemase</fullName>
        <ecNumber evidence="4 7">5.1.1.1</ecNumber>
    </recommendedName>
</protein>
<dbReference type="InterPro" id="IPR020622">
    <property type="entry name" value="Ala_racemase_pyridoxalP-BS"/>
</dbReference>
<dbReference type="GO" id="GO:0030170">
    <property type="term" value="F:pyridoxal phosphate binding"/>
    <property type="evidence" value="ECO:0007669"/>
    <property type="project" value="UniProtKB-UniRule"/>
</dbReference>
<dbReference type="SMART" id="SM01005">
    <property type="entry name" value="Ala_racemase_C"/>
    <property type="match status" value="1"/>
</dbReference>
<dbReference type="Proteomes" id="UP000001930">
    <property type="component" value="Chromosome II"/>
</dbReference>
<evidence type="ECO:0000256" key="3">
    <source>
        <dbReference type="ARBA" id="ARBA00007880"/>
    </source>
</evidence>
<dbReference type="KEGG" id="bte:BTH_II1715"/>
<evidence type="ECO:0000256" key="6">
    <source>
        <dbReference type="ARBA" id="ARBA00023235"/>
    </source>
</evidence>
<feature type="binding site" evidence="7 9">
    <location>
        <position position="142"/>
    </location>
    <ligand>
        <name>substrate</name>
    </ligand>
</feature>
<dbReference type="Gene3D" id="3.20.20.10">
    <property type="entry name" value="Alanine racemase"/>
    <property type="match status" value="1"/>
</dbReference>
<comment type="pathway">
    <text evidence="7">Amino-acid biosynthesis; D-alanine biosynthesis; D-alanine from L-alanine: step 1/1.</text>
</comment>